<comment type="caution">
    <text evidence="2">The sequence shown here is derived from an EMBL/GenBank/DDBJ whole genome shotgun (WGS) entry which is preliminary data.</text>
</comment>
<name>A0ABN9U7G0_9DINO</name>
<reference evidence="2" key="1">
    <citation type="submission" date="2023-10" db="EMBL/GenBank/DDBJ databases">
        <authorList>
            <person name="Chen Y."/>
            <person name="Shah S."/>
            <person name="Dougan E. K."/>
            <person name="Thang M."/>
            <person name="Chan C."/>
        </authorList>
    </citation>
    <scope>NUCLEOTIDE SEQUENCE [LARGE SCALE GENOMIC DNA]</scope>
</reference>
<dbReference type="EMBL" id="CAUYUJ010015517">
    <property type="protein sequence ID" value="CAK0855073.1"/>
    <property type="molecule type" value="Genomic_DNA"/>
</dbReference>
<dbReference type="Proteomes" id="UP001189429">
    <property type="component" value="Unassembled WGS sequence"/>
</dbReference>
<accession>A0ABN9U7G0</accession>
<feature type="non-terminal residue" evidence="2">
    <location>
        <position position="57"/>
    </location>
</feature>
<sequence length="57" mass="5915">MRRDLSRGDVGLEDLFPGRQVPSAPPRSSSAARPPHPGSAGAAEPPRPCEQAALLPS</sequence>
<keyword evidence="3" id="KW-1185">Reference proteome</keyword>
<gene>
    <name evidence="2" type="ORF">PCOR1329_LOCUS45919</name>
</gene>
<proteinExistence type="predicted"/>
<protein>
    <submittedName>
        <fullName evidence="2">Uncharacterized protein</fullName>
    </submittedName>
</protein>
<feature type="region of interest" description="Disordered" evidence="1">
    <location>
        <begin position="1"/>
        <end position="57"/>
    </location>
</feature>
<feature type="compositionally biased region" description="Low complexity" evidence="1">
    <location>
        <begin position="26"/>
        <end position="43"/>
    </location>
</feature>
<evidence type="ECO:0000313" key="2">
    <source>
        <dbReference type="EMBL" id="CAK0855073.1"/>
    </source>
</evidence>
<evidence type="ECO:0000313" key="3">
    <source>
        <dbReference type="Proteomes" id="UP001189429"/>
    </source>
</evidence>
<organism evidence="2 3">
    <name type="scientific">Prorocentrum cordatum</name>
    <dbReference type="NCBI Taxonomy" id="2364126"/>
    <lineage>
        <taxon>Eukaryota</taxon>
        <taxon>Sar</taxon>
        <taxon>Alveolata</taxon>
        <taxon>Dinophyceae</taxon>
        <taxon>Prorocentrales</taxon>
        <taxon>Prorocentraceae</taxon>
        <taxon>Prorocentrum</taxon>
    </lineage>
</organism>
<evidence type="ECO:0000256" key="1">
    <source>
        <dbReference type="SAM" id="MobiDB-lite"/>
    </source>
</evidence>